<dbReference type="PRINTS" id="PR00080">
    <property type="entry name" value="SDRFAMILY"/>
</dbReference>
<proteinExistence type="inferred from homology"/>
<dbReference type="InterPro" id="IPR020904">
    <property type="entry name" value="Sc_DH/Rdtase_CS"/>
</dbReference>
<dbReference type="GO" id="GO:0032787">
    <property type="term" value="P:monocarboxylic acid metabolic process"/>
    <property type="evidence" value="ECO:0007669"/>
    <property type="project" value="UniProtKB-ARBA"/>
</dbReference>
<dbReference type="PANTHER" id="PTHR42879:SF2">
    <property type="entry name" value="3-OXOACYL-[ACYL-CARRIER-PROTEIN] REDUCTASE FABG"/>
    <property type="match status" value="1"/>
</dbReference>
<dbReference type="EMBL" id="JACIJP010000002">
    <property type="protein sequence ID" value="MBB6123670.1"/>
    <property type="molecule type" value="Genomic_DNA"/>
</dbReference>
<dbReference type="RefSeq" id="WP_184079030.1">
    <property type="nucleotide sequence ID" value="NZ_JACIJP010000002.1"/>
</dbReference>
<comment type="caution">
    <text evidence="5">The sequence shown here is derived from an EMBL/GenBank/DDBJ whole genome shotgun (WGS) entry which is preliminary data.</text>
</comment>
<dbReference type="GO" id="GO:0004316">
    <property type="term" value="F:3-oxoacyl-[acyl-carrier-protein] reductase (NADPH) activity"/>
    <property type="evidence" value="ECO:0007669"/>
    <property type="project" value="UniProtKB-EC"/>
</dbReference>
<dbReference type="InterPro" id="IPR002347">
    <property type="entry name" value="SDR_fam"/>
</dbReference>
<name>A0A841IZB0_9SPHN</name>
<dbReference type="PROSITE" id="PS00061">
    <property type="entry name" value="ADH_SHORT"/>
    <property type="match status" value="1"/>
</dbReference>
<accession>A0A841IZB0</accession>
<gene>
    <name evidence="5" type="ORF">FHS92_001399</name>
</gene>
<dbReference type="SMART" id="SM00822">
    <property type="entry name" value="PKS_KR"/>
    <property type="match status" value="1"/>
</dbReference>
<comment type="catalytic activity">
    <reaction evidence="2">
        <text>2,5-dichlorocyclohexa-2,5-dien-1,4-diol + NAD(+) = 2,5-dichlorohydroquinone + NADH + H(+)</text>
        <dbReference type="Rhea" id="RHEA:15741"/>
        <dbReference type="ChEBI" id="CHEBI:15378"/>
        <dbReference type="ChEBI" id="CHEBI:27545"/>
        <dbReference type="ChEBI" id="CHEBI:28975"/>
        <dbReference type="ChEBI" id="CHEBI:57540"/>
        <dbReference type="ChEBI" id="CHEBI:57945"/>
    </reaction>
</comment>
<dbReference type="InterPro" id="IPR050259">
    <property type="entry name" value="SDR"/>
</dbReference>
<comment type="similarity">
    <text evidence="1 3">Belongs to the short-chain dehydrogenases/reductases (SDR) family.</text>
</comment>
<dbReference type="AlphaFoldDB" id="A0A841IZB0"/>
<organism evidence="5 6">
    <name type="scientific">Sphingobium subterraneum</name>
    <dbReference type="NCBI Taxonomy" id="627688"/>
    <lineage>
        <taxon>Bacteria</taxon>
        <taxon>Pseudomonadati</taxon>
        <taxon>Pseudomonadota</taxon>
        <taxon>Alphaproteobacteria</taxon>
        <taxon>Sphingomonadales</taxon>
        <taxon>Sphingomonadaceae</taxon>
        <taxon>Sphingobium</taxon>
    </lineage>
</organism>
<dbReference type="SUPFAM" id="SSF51735">
    <property type="entry name" value="NAD(P)-binding Rossmann-fold domains"/>
    <property type="match status" value="1"/>
</dbReference>
<dbReference type="InterPro" id="IPR057326">
    <property type="entry name" value="KR_dom"/>
</dbReference>
<keyword evidence="5" id="KW-0560">Oxidoreductase</keyword>
<dbReference type="Gene3D" id="3.40.50.720">
    <property type="entry name" value="NAD(P)-binding Rossmann-like Domain"/>
    <property type="match status" value="1"/>
</dbReference>
<dbReference type="EC" id="1.1.1.100" evidence="5"/>
<evidence type="ECO:0000256" key="2">
    <source>
        <dbReference type="ARBA" id="ARBA00051383"/>
    </source>
</evidence>
<protein>
    <submittedName>
        <fullName evidence="5">3-oxoacyl-[acyl-carrier protein] reductase</fullName>
        <ecNumber evidence="5">1.1.1.100</ecNumber>
    </submittedName>
</protein>
<keyword evidence="6" id="KW-1185">Reference proteome</keyword>
<evidence type="ECO:0000259" key="4">
    <source>
        <dbReference type="SMART" id="SM00822"/>
    </source>
</evidence>
<feature type="domain" description="Ketoreductase" evidence="4">
    <location>
        <begin position="6"/>
        <end position="186"/>
    </location>
</feature>
<evidence type="ECO:0000313" key="6">
    <source>
        <dbReference type="Proteomes" id="UP000552700"/>
    </source>
</evidence>
<sequence>MVVEGKVALVTGSSSGIGKSVALRLAKAGAKVAVVASSSVAKAQTVVDEIVAAGGTAAPFAVDLRNPDAVAGLVGDVEQQLGPVEILVTSAGIFLPTPIGDADLGTFNQMVDVNLKGTFYCVNAVVPGMKKLGGGKIVCLSSAADRLGIAAFATYCATKGGVTQMVKSLALELAPHNININAVCPGNTATPMNEAMRTDPSQRTLLDSLNAAVPSNNKFSSSDDVAELCYFLIASPGSNGMHGSSVLCDEGLSAGVSL</sequence>
<dbReference type="PANTHER" id="PTHR42879">
    <property type="entry name" value="3-OXOACYL-(ACYL-CARRIER-PROTEIN) REDUCTASE"/>
    <property type="match status" value="1"/>
</dbReference>
<evidence type="ECO:0000256" key="1">
    <source>
        <dbReference type="ARBA" id="ARBA00006484"/>
    </source>
</evidence>
<dbReference type="InterPro" id="IPR036291">
    <property type="entry name" value="NAD(P)-bd_dom_sf"/>
</dbReference>
<reference evidence="5 6" key="1">
    <citation type="submission" date="2020-08" db="EMBL/GenBank/DDBJ databases">
        <title>Genomic Encyclopedia of Type Strains, Phase IV (KMG-IV): sequencing the most valuable type-strain genomes for metagenomic binning, comparative biology and taxonomic classification.</title>
        <authorList>
            <person name="Goeker M."/>
        </authorList>
    </citation>
    <scope>NUCLEOTIDE SEQUENCE [LARGE SCALE GENOMIC DNA]</scope>
    <source>
        <strain evidence="5 6">DSM 102255</strain>
    </source>
</reference>
<dbReference type="CDD" id="cd05233">
    <property type="entry name" value="SDR_c"/>
    <property type="match status" value="1"/>
</dbReference>
<evidence type="ECO:0000256" key="3">
    <source>
        <dbReference type="RuleBase" id="RU000363"/>
    </source>
</evidence>
<dbReference type="Proteomes" id="UP000552700">
    <property type="component" value="Unassembled WGS sequence"/>
</dbReference>
<dbReference type="PRINTS" id="PR00081">
    <property type="entry name" value="GDHRDH"/>
</dbReference>
<dbReference type="FunFam" id="3.40.50.720:FF:000084">
    <property type="entry name" value="Short-chain dehydrogenase reductase"/>
    <property type="match status" value="1"/>
</dbReference>
<dbReference type="Pfam" id="PF00106">
    <property type="entry name" value="adh_short"/>
    <property type="match status" value="1"/>
</dbReference>
<evidence type="ECO:0000313" key="5">
    <source>
        <dbReference type="EMBL" id="MBB6123670.1"/>
    </source>
</evidence>